<accession>A0A510JLH5</accession>
<dbReference type="AlphaFoldDB" id="A0A510JLH5"/>
<dbReference type="RefSeq" id="WP_026746933.1">
    <property type="nucleotide sequence ID" value="NZ_AP019823.1"/>
</dbReference>
<evidence type="ECO:0000256" key="1">
    <source>
        <dbReference type="SAM" id="SignalP"/>
    </source>
</evidence>
<sequence length="338" mass="40286">MKKLIILMLLGCTMTSFALFDKIKKEIKWKEEEKPRFNQVKVMIDGEEKMRKVIPGRYEIKLFEITYPTDLFGKNRFYNEFNTFLKNIKKGKKYSLLLENRFYQEMQDIKIDQLSEEEKILELPASSLDEYYRQQMVAMSAGANLTEYLGTDQEYLNRQIYVLYELLNKTDFNPTNVYSELDKEFLIEELRNHRKEVVENFEKSNVEFFIKETYENSGLNKFKDDSIYKFDKDIVLSDKLEDQAVLPELQRNVYLTGFPNDIIEELAKNKLKLKRSPLLLENDEYTGYTYNENNTVVFIGGKNPKYYYKDYKINVVKKPIAVLDLLKTNSNYYVSDFF</sequence>
<feature type="chain" id="PRO_5021782358" evidence="1">
    <location>
        <begin position="19"/>
        <end position="338"/>
    </location>
</feature>
<keyword evidence="3" id="KW-1185">Reference proteome</keyword>
<protein>
    <submittedName>
        <fullName evidence="2">Uncharacterized protein</fullName>
    </submittedName>
</protein>
<keyword evidence="1" id="KW-0732">Signal</keyword>
<evidence type="ECO:0000313" key="3">
    <source>
        <dbReference type="Proteomes" id="UP000321892"/>
    </source>
</evidence>
<gene>
    <name evidence="2" type="ORF">JCM16775_1952</name>
</gene>
<dbReference type="KEGG" id="lhf:JCM16775_1952"/>
<evidence type="ECO:0000313" key="2">
    <source>
        <dbReference type="EMBL" id="BBM39241.1"/>
    </source>
</evidence>
<dbReference type="EMBL" id="AP019823">
    <property type="protein sequence ID" value="BBM39241.1"/>
    <property type="molecule type" value="Genomic_DNA"/>
</dbReference>
<reference evidence="2 3" key="1">
    <citation type="submission" date="2019-07" db="EMBL/GenBank/DDBJ databases">
        <title>Complete Genome Sequence of Leptotrichia hofstadii Strain JCM16775.</title>
        <authorList>
            <person name="Watanabe S."/>
            <person name="Cui L."/>
        </authorList>
    </citation>
    <scope>NUCLEOTIDE SEQUENCE [LARGE SCALE GENOMIC DNA]</scope>
    <source>
        <strain evidence="2 3">JCM16775</strain>
    </source>
</reference>
<proteinExistence type="predicted"/>
<organism evidence="2 3">
    <name type="scientific">Leptotrichia hofstadii</name>
    <dbReference type="NCBI Taxonomy" id="157688"/>
    <lineage>
        <taxon>Bacteria</taxon>
        <taxon>Fusobacteriati</taxon>
        <taxon>Fusobacteriota</taxon>
        <taxon>Fusobacteriia</taxon>
        <taxon>Fusobacteriales</taxon>
        <taxon>Leptotrichiaceae</taxon>
        <taxon>Leptotrichia</taxon>
    </lineage>
</organism>
<name>A0A510JLH5_9FUSO</name>
<dbReference type="Proteomes" id="UP000321892">
    <property type="component" value="Chromosome"/>
</dbReference>
<feature type="signal peptide" evidence="1">
    <location>
        <begin position="1"/>
        <end position="18"/>
    </location>
</feature>
<dbReference type="OrthoDB" id="78847at2"/>